<protein>
    <submittedName>
        <fullName evidence="2">Uncharacterized protein</fullName>
    </submittedName>
</protein>
<evidence type="ECO:0000313" key="3">
    <source>
        <dbReference type="Proteomes" id="UP000265520"/>
    </source>
</evidence>
<evidence type="ECO:0000256" key="1">
    <source>
        <dbReference type="SAM" id="MobiDB-lite"/>
    </source>
</evidence>
<sequence length="40" mass="4431">MNVTSKDKGKEVATEPHPPVLLLQEQLAAQKAETDQIKED</sequence>
<proteinExistence type="predicted"/>
<feature type="compositionally biased region" description="Basic and acidic residues" evidence="1">
    <location>
        <begin position="1"/>
        <end position="14"/>
    </location>
</feature>
<feature type="region of interest" description="Disordered" evidence="1">
    <location>
        <begin position="1"/>
        <end position="22"/>
    </location>
</feature>
<feature type="non-terminal residue" evidence="2">
    <location>
        <position position="40"/>
    </location>
</feature>
<accession>A0A392V8R7</accession>
<evidence type="ECO:0000313" key="2">
    <source>
        <dbReference type="EMBL" id="MCI83235.1"/>
    </source>
</evidence>
<keyword evidence="3" id="KW-1185">Reference proteome</keyword>
<dbReference type="Proteomes" id="UP000265520">
    <property type="component" value="Unassembled WGS sequence"/>
</dbReference>
<reference evidence="2 3" key="1">
    <citation type="journal article" date="2018" name="Front. Plant Sci.">
        <title>Red Clover (Trifolium pratense) and Zigzag Clover (T. medium) - A Picture of Genomic Similarities and Differences.</title>
        <authorList>
            <person name="Dluhosova J."/>
            <person name="Istvanek J."/>
            <person name="Nedelnik J."/>
            <person name="Repkova J."/>
        </authorList>
    </citation>
    <scope>NUCLEOTIDE SEQUENCE [LARGE SCALE GENOMIC DNA]</scope>
    <source>
        <strain evidence="3">cv. 10/8</strain>
        <tissue evidence="2">Leaf</tissue>
    </source>
</reference>
<name>A0A392V8R7_9FABA</name>
<dbReference type="EMBL" id="LXQA011062321">
    <property type="protein sequence ID" value="MCI83235.1"/>
    <property type="molecule type" value="Genomic_DNA"/>
</dbReference>
<dbReference type="AlphaFoldDB" id="A0A392V8R7"/>
<organism evidence="2 3">
    <name type="scientific">Trifolium medium</name>
    <dbReference type="NCBI Taxonomy" id="97028"/>
    <lineage>
        <taxon>Eukaryota</taxon>
        <taxon>Viridiplantae</taxon>
        <taxon>Streptophyta</taxon>
        <taxon>Embryophyta</taxon>
        <taxon>Tracheophyta</taxon>
        <taxon>Spermatophyta</taxon>
        <taxon>Magnoliopsida</taxon>
        <taxon>eudicotyledons</taxon>
        <taxon>Gunneridae</taxon>
        <taxon>Pentapetalae</taxon>
        <taxon>rosids</taxon>
        <taxon>fabids</taxon>
        <taxon>Fabales</taxon>
        <taxon>Fabaceae</taxon>
        <taxon>Papilionoideae</taxon>
        <taxon>50 kb inversion clade</taxon>
        <taxon>NPAAA clade</taxon>
        <taxon>Hologalegina</taxon>
        <taxon>IRL clade</taxon>
        <taxon>Trifolieae</taxon>
        <taxon>Trifolium</taxon>
    </lineage>
</organism>
<comment type="caution">
    <text evidence="2">The sequence shown here is derived from an EMBL/GenBank/DDBJ whole genome shotgun (WGS) entry which is preliminary data.</text>
</comment>